<evidence type="ECO:0000256" key="6">
    <source>
        <dbReference type="PROSITE-ProRule" id="PRU00108"/>
    </source>
</evidence>
<dbReference type="InterPro" id="IPR017970">
    <property type="entry name" value="Homeobox_CS"/>
</dbReference>
<evidence type="ECO:0000256" key="2">
    <source>
        <dbReference type="ARBA" id="ARBA00022473"/>
    </source>
</evidence>
<dbReference type="PROSITE" id="PS00027">
    <property type="entry name" value="HOMEOBOX_1"/>
    <property type="match status" value="1"/>
</dbReference>
<evidence type="ECO:0000256" key="1">
    <source>
        <dbReference type="ARBA" id="ARBA00004123"/>
    </source>
</evidence>
<accession>A0A8K0DFQ6</accession>
<keyword evidence="3 6" id="KW-0238">DNA-binding</keyword>
<gene>
    <name evidence="9" type="ORF">ILUMI_01218</name>
</gene>
<dbReference type="PANTHER" id="PTHR24329">
    <property type="entry name" value="HOMEOBOX PROTEIN ARISTALESS"/>
    <property type="match status" value="1"/>
</dbReference>
<feature type="DNA-binding region" description="Homeobox" evidence="6">
    <location>
        <begin position="73"/>
        <end position="132"/>
    </location>
</feature>
<evidence type="ECO:0000256" key="5">
    <source>
        <dbReference type="ARBA" id="ARBA00023242"/>
    </source>
</evidence>
<feature type="domain" description="Homeobox" evidence="8">
    <location>
        <begin position="71"/>
        <end position="131"/>
    </location>
</feature>
<organism evidence="9 10">
    <name type="scientific">Ignelater luminosus</name>
    <name type="common">Cucubano</name>
    <name type="synonym">Pyrophorus luminosus</name>
    <dbReference type="NCBI Taxonomy" id="2038154"/>
    <lineage>
        <taxon>Eukaryota</taxon>
        <taxon>Metazoa</taxon>
        <taxon>Ecdysozoa</taxon>
        <taxon>Arthropoda</taxon>
        <taxon>Hexapoda</taxon>
        <taxon>Insecta</taxon>
        <taxon>Pterygota</taxon>
        <taxon>Neoptera</taxon>
        <taxon>Endopterygota</taxon>
        <taxon>Coleoptera</taxon>
        <taxon>Polyphaga</taxon>
        <taxon>Elateriformia</taxon>
        <taxon>Elateroidea</taxon>
        <taxon>Elateridae</taxon>
        <taxon>Agrypninae</taxon>
        <taxon>Pyrophorini</taxon>
        <taxon>Ignelater</taxon>
    </lineage>
</organism>
<dbReference type="GO" id="GO:0000977">
    <property type="term" value="F:RNA polymerase II transcription regulatory region sequence-specific DNA binding"/>
    <property type="evidence" value="ECO:0007669"/>
    <property type="project" value="TreeGrafter"/>
</dbReference>
<dbReference type="GO" id="GO:0005634">
    <property type="term" value="C:nucleus"/>
    <property type="evidence" value="ECO:0007669"/>
    <property type="project" value="UniProtKB-SubCell"/>
</dbReference>
<comment type="caution">
    <text evidence="9">The sequence shown here is derived from an EMBL/GenBank/DDBJ whole genome shotgun (WGS) entry which is preliminary data.</text>
</comment>
<dbReference type="InterPro" id="IPR009057">
    <property type="entry name" value="Homeodomain-like_sf"/>
</dbReference>
<evidence type="ECO:0000256" key="3">
    <source>
        <dbReference type="ARBA" id="ARBA00023125"/>
    </source>
</evidence>
<dbReference type="FunFam" id="1.10.10.60:FF:000066">
    <property type="entry name" value="Paired mesoderm homeobox protein 1"/>
    <property type="match status" value="1"/>
</dbReference>
<dbReference type="OrthoDB" id="6159439at2759"/>
<evidence type="ECO:0000313" key="10">
    <source>
        <dbReference type="Proteomes" id="UP000801492"/>
    </source>
</evidence>
<dbReference type="SUPFAM" id="SSF46689">
    <property type="entry name" value="Homeodomain-like"/>
    <property type="match status" value="1"/>
</dbReference>
<protein>
    <recommendedName>
        <fullName evidence="8">Homeobox domain-containing protein</fullName>
    </recommendedName>
</protein>
<comment type="subcellular location">
    <subcellularLocation>
        <location evidence="1 6 7">Nucleus</location>
    </subcellularLocation>
</comment>
<reference evidence="9" key="1">
    <citation type="submission" date="2019-08" db="EMBL/GenBank/DDBJ databases">
        <title>The genome of the North American firefly Photinus pyralis.</title>
        <authorList>
            <consortium name="Photinus pyralis genome working group"/>
            <person name="Fallon T.R."/>
            <person name="Sander Lower S.E."/>
            <person name="Weng J.-K."/>
        </authorList>
    </citation>
    <scope>NUCLEOTIDE SEQUENCE</scope>
    <source>
        <strain evidence="9">TRF0915ILg1</strain>
        <tissue evidence="9">Whole body</tissue>
    </source>
</reference>
<dbReference type="InterPro" id="IPR050649">
    <property type="entry name" value="Paired_Homeobox_TFs"/>
</dbReference>
<dbReference type="InterPro" id="IPR001356">
    <property type="entry name" value="HD"/>
</dbReference>
<evidence type="ECO:0000259" key="8">
    <source>
        <dbReference type="PROSITE" id="PS50071"/>
    </source>
</evidence>
<dbReference type="Proteomes" id="UP000801492">
    <property type="component" value="Unassembled WGS sequence"/>
</dbReference>
<name>A0A8K0DFQ6_IGNLU</name>
<dbReference type="PANTHER" id="PTHR24329:SF543">
    <property type="entry name" value="FI01017P-RELATED"/>
    <property type="match status" value="1"/>
</dbReference>
<evidence type="ECO:0000256" key="4">
    <source>
        <dbReference type="ARBA" id="ARBA00023155"/>
    </source>
</evidence>
<dbReference type="EMBL" id="VTPC01000635">
    <property type="protein sequence ID" value="KAF2904959.1"/>
    <property type="molecule type" value="Genomic_DNA"/>
</dbReference>
<dbReference type="SMART" id="SM00389">
    <property type="entry name" value="HOX"/>
    <property type="match status" value="1"/>
</dbReference>
<evidence type="ECO:0000256" key="7">
    <source>
        <dbReference type="RuleBase" id="RU000682"/>
    </source>
</evidence>
<keyword evidence="2" id="KW-0217">Developmental protein</keyword>
<keyword evidence="4 6" id="KW-0371">Homeobox</keyword>
<sequence length="252" mass="28111">MLGYNSQTMGLTETGMTSELNCRSTHASDNTAQFSVSSLLRLGQKRLHSETEGNEGLGYGCDRNLDGDKLKKPRRNRTTFTTAQLTALERVFEKTHYPDAFVREDLAAKVSLSEARVQVWFQNRRAKFRRNERSLALQQNSSNKSALTSLAGVNSRNVENVSQQPLLSHQPPPSTSDLQYVLPWKCSHYPQQELYSTAATISSHLSAQGCGFLPPSISYCTSSITPSTVCSHIDMASLRYRAQEFTVPHPHI</sequence>
<dbReference type="GO" id="GO:0000981">
    <property type="term" value="F:DNA-binding transcription factor activity, RNA polymerase II-specific"/>
    <property type="evidence" value="ECO:0007669"/>
    <property type="project" value="InterPro"/>
</dbReference>
<dbReference type="Gene3D" id="1.10.10.60">
    <property type="entry name" value="Homeodomain-like"/>
    <property type="match status" value="1"/>
</dbReference>
<dbReference type="CDD" id="cd00086">
    <property type="entry name" value="homeodomain"/>
    <property type="match status" value="1"/>
</dbReference>
<evidence type="ECO:0000313" key="9">
    <source>
        <dbReference type="EMBL" id="KAF2904959.1"/>
    </source>
</evidence>
<proteinExistence type="predicted"/>
<keyword evidence="5 6" id="KW-0539">Nucleus</keyword>
<dbReference type="PROSITE" id="PS50071">
    <property type="entry name" value="HOMEOBOX_2"/>
    <property type="match status" value="1"/>
</dbReference>
<dbReference type="Pfam" id="PF00046">
    <property type="entry name" value="Homeodomain"/>
    <property type="match status" value="1"/>
</dbReference>
<keyword evidence="10" id="KW-1185">Reference proteome</keyword>
<dbReference type="AlphaFoldDB" id="A0A8K0DFQ6"/>